<gene>
    <name evidence="1" type="ORF">P43SY_009916</name>
</gene>
<dbReference type="EMBL" id="JAKCXM010000162">
    <property type="protein sequence ID" value="KAJ0400113.1"/>
    <property type="molecule type" value="Genomic_DNA"/>
</dbReference>
<reference evidence="1" key="1">
    <citation type="submission" date="2021-12" db="EMBL/GenBank/DDBJ databases">
        <title>Prjna785345.</title>
        <authorList>
            <person name="Rujirawat T."/>
            <person name="Krajaejun T."/>
        </authorList>
    </citation>
    <scope>NUCLEOTIDE SEQUENCE</scope>
    <source>
        <strain evidence="1">Pi057C3</strain>
    </source>
</reference>
<sequence>MDAVPAPAEEDHDATEVIQAATFRVESCINVREHYKAKLRVLLDAILPGGVVNRHDSNVDTNKRRLPQTTQRLASIPVVPCSPSQAAALARKARGPDRDVVAARLRVRATVPQGKEMHVIGDWLLLLRAASVDVVEAVQQWRQVVHQGRPVPYQRGGQTNYLLQMCDDTDFLNECADLVEWLGFPLARNPFIVREAMERVGSSSPGDRFSTAPSDQRCANGVSPMSLPPAALVKPLISILPEDDVVDGARITVALSILRDEEALFGRMTLLRDVRRYLSKTQALPSGSSPQLELGGGESFAQFSQMKQRVGDESRKASDRFHVSVYSHRAKGYTQDGLRFVAMDPASQSTFAMTMSSREYNALGYGRTREGLAAFCRWLCLVYERRARQFRLVWSGAPCPPPLRVRDYDQALWCVHKEGLRVASAWGAAKRPVSVLAALFARHSADHRGLARLQLVQLSIEDGQSTEHVLSVHRLLPLPSLVVRDDSDGSPSISWLHERHCATPVASEDKLFSGETLLAGQRWRVLLYDTSTTEYTVCVEPLTPGDSATGAAAAAVASGVLRKSLVNPYSVRLPYSAISELVHSLQIRHDPATDGLLVEPSDRWHQRLASYIRVLPEDRVPSDAAV</sequence>
<evidence type="ECO:0000313" key="2">
    <source>
        <dbReference type="Proteomes" id="UP001209570"/>
    </source>
</evidence>
<protein>
    <submittedName>
        <fullName evidence="1">Uncharacterized protein</fullName>
    </submittedName>
</protein>
<keyword evidence="2" id="KW-1185">Reference proteome</keyword>
<accession>A0AAD5Q620</accession>
<dbReference type="AlphaFoldDB" id="A0AAD5Q620"/>
<name>A0AAD5Q620_PYTIN</name>
<proteinExistence type="predicted"/>
<organism evidence="1 2">
    <name type="scientific">Pythium insidiosum</name>
    <name type="common">Pythiosis disease agent</name>
    <dbReference type="NCBI Taxonomy" id="114742"/>
    <lineage>
        <taxon>Eukaryota</taxon>
        <taxon>Sar</taxon>
        <taxon>Stramenopiles</taxon>
        <taxon>Oomycota</taxon>
        <taxon>Peronosporomycetes</taxon>
        <taxon>Pythiales</taxon>
        <taxon>Pythiaceae</taxon>
        <taxon>Pythium</taxon>
    </lineage>
</organism>
<evidence type="ECO:0000313" key="1">
    <source>
        <dbReference type="EMBL" id="KAJ0400113.1"/>
    </source>
</evidence>
<comment type="caution">
    <text evidence="1">The sequence shown here is derived from an EMBL/GenBank/DDBJ whole genome shotgun (WGS) entry which is preliminary data.</text>
</comment>
<dbReference type="Proteomes" id="UP001209570">
    <property type="component" value="Unassembled WGS sequence"/>
</dbReference>